<gene>
    <name evidence="1" type="ORF">ACFSJD_00380</name>
</gene>
<dbReference type="RefSeq" id="WP_344724665.1">
    <property type="nucleotide sequence ID" value="NZ_BAAAUS010000027.1"/>
</dbReference>
<protein>
    <submittedName>
        <fullName evidence="1">DUF2795 domain-containing protein</fullName>
    </submittedName>
</protein>
<proteinExistence type="predicted"/>
<dbReference type="Proteomes" id="UP001597114">
    <property type="component" value="Unassembled WGS sequence"/>
</dbReference>
<sequence length="61" mass="6832">MTASTVVQKYLMGEYPASRDELVDRARRQGADQAIVSLVRNLQNEHFTSAADVERALGEEH</sequence>
<organism evidence="1 2">
    <name type="scientific">Pseudonocardia yunnanensis</name>
    <dbReference type="NCBI Taxonomy" id="58107"/>
    <lineage>
        <taxon>Bacteria</taxon>
        <taxon>Bacillati</taxon>
        <taxon>Actinomycetota</taxon>
        <taxon>Actinomycetes</taxon>
        <taxon>Pseudonocardiales</taxon>
        <taxon>Pseudonocardiaceae</taxon>
        <taxon>Pseudonocardia</taxon>
    </lineage>
</organism>
<keyword evidence="2" id="KW-1185">Reference proteome</keyword>
<reference evidence="2" key="1">
    <citation type="journal article" date="2019" name="Int. J. Syst. Evol. Microbiol.">
        <title>The Global Catalogue of Microorganisms (GCM) 10K type strain sequencing project: providing services to taxonomists for standard genome sequencing and annotation.</title>
        <authorList>
            <consortium name="The Broad Institute Genomics Platform"/>
            <consortium name="The Broad Institute Genome Sequencing Center for Infectious Disease"/>
            <person name="Wu L."/>
            <person name="Ma J."/>
        </authorList>
    </citation>
    <scope>NUCLEOTIDE SEQUENCE [LARGE SCALE GENOMIC DNA]</scope>
    <source>
        <strain evidence="2">CCM 7043</strain>
    </source>
</reference>
<accession>A0ABW4ENR9</accession>
<dbReference type="EMBL" id="JBHUCO010000001">
    <property type="protein sequence ID" value="MFD1515920.1"/>
    <property type="molecule type" value="Genomic_DNA"/>
</dbReference>
<dbReference type="Pfam" id="PF11387">
    <property type="entry name" value="DUF2795"/>
    <property type="match status" value="1"/>
</dbReference>
<dbReference type="InterPro" id="IPR021527">
    <property type="entry name" value="DUF2795"/>
</dbReference>
<name>A0ABW4ENR9_9PSEU</name>
<evidence type="ECO:0000313" key="2">
    <source>
        <dbReference type="Proteomes" id="UP001597114"/>
    </source>
</evidence>
<comment type="caution">
    <text evidence="1">The sequence shown here is derived from an EMBL/GenBank/DDBJ whole genome shotgun (WGS) entry which is preliminary data.</text>
</comment>
<evidence type="ECO:0000313" key="1">
    <source>
        <dbReference type="EMBL" id="MFD1515920.1"/>
    </source>
</evidence>